<dbReference type="EMBL" id="ANFO01000395">
    <property type="protein sequence ID" value="KGQ09895.1"/>
    <property type="molecule type" value="Genomic_DNA"/>
</dbReference>
<dbReference type="EC" id="3.1.1.96" evidence="2 6"/>
<evidence type="ECO:0000313" key="7">
    <source>
        <dbReference type="EMBL" id="KGQ09895.1"/>
    </source>
</evidence>
<reference evidence="7 8" key="1">
    <citation type="submission" date="2012-10" db="EMBL/GenBank/DDBJ databases">
        <title>Genome sequencing and analysis of entomopathogenic fungi Beauveria bassiana D1-5.</title>
        <authorList>
            <person name="Li Q."/>
            <person name="Wang L."/>
            <person name="Zhang Z."/>
            <person name="Wang Q."/>
            <person name="Ren J."/>
            <person name="Wang M."/>
            <person name="Xu W."/>
            <person name="Wang J."/>
            <person name="Lu Y."/>
            <person name="Du Q."/>
            <person name="Sun Z."/>
        </authorList>
    </citation>
    <scope>NUCLEOTIDE SEQUENCE [LARGE SCALE GENOMIC DNA]</scope>
    <source>
        <strain evidence="7 8">D1-5</strain>
    </source>
</reference>
<comment type="caution">
    <text evidence="7">The sequence shown here is derived from an EMBL/GenBank/DDBJ whole genome shotgun (WGS) entry which is preliminary data.</text>
</comment>
<dbReference type="HOGENOM" id="CLU_1128893_0_0_1"/>
<dbReference type="PANTHER" id="PTHR10472">
    <property type="entry name" value="D-TYROSYL-TRNA TYR DEACYLASE"/>
    <property type="match status" value="1"/>
</dbReference>
<evidence type="ECO:0000256" key="5">
    <source>
        <dbReference type="ARBA" id="ARBA00048018"/>
    </source>
</evidence>
<keyword evidence="6" id="KW-0694">RNA-binding</keyword>
<comment type="subcellular location">
    <subcellularLocation>
        <location evidence="6">Cytoplasm</location>
    </subcellularLocation>
</comment>
<sequence>MKAILQRVLSGSVTVEKELVSSIGRGVLVFAAVAPGDTEKEMESMANKWKKSVTDINGEVLCVSQFTLLAKTTKGTKPDFHGAANPEEARRLYQYFVQKVQAGYQADRVKDGRFQAMMEVSLINDGPVTLELNVGGKATQENGKESSMVSLQYYLFIRLPILATVNPLYMDNMHVDPPLSTAELSENLSWLEISAVVLDVVSVVDVPFLVIKLADASGTVPRSVPLTASPTVVGKTAAANAVCRHN</sequence>
<comment type="catalytic activity">
    <reaction evidence="5">
        <text>a D-aminoacyl-tRNA + H2O = a tRNA + a D-alpha-amino acid + H(+)</text>
        <dbReference type="Rhea" id="RHEA:13953"/>
        <dbReference type="Rhea" id="RHEA-COMP:10123"/>
        <dbReference type="Rhea" id="RHEA-COMP:10124"/>
        <dbReference type="ChEBI" id="CHEBI:15377"/>
        <dbReference type="ChEBI" id="CHEBI:15378"/>
        <dbReference type="ChEBI" id="CHEBI:59871"/>
        <dbReference type="ChEBI" id="CHEBI:78442"/>
        <dbReference type="ChEBI" id="CHEBI:79333"/>
        <dbReference type="EC" id="3.1.1.96"/>
    </reaction>
</comment>
<proteinExistence type="inferred from homology"/>
<accession>A0A0A2VUP9</accession>
<dbReference type="InterPro" id="IPR023509">
    <property type="entry name" value="DTD-like_sf"/>
</dbReference>
<evidence type="ECO:0000256" key="3">
    <source>
        <dbReference type="ARBA" id="ARBA00020007"/>
    </source>
</evidence>
<evidence type="ECO:0000256" key="1">
    <source>
        <dbReference type="ARBA" id="ARBA00009673"/>
    </source>
</evidence>
<dbReference type="GO" id="GO:0005737">
    <property type="term" value="C:cytoplasm"/>
    <property type="evidence" value="ECO:0007669"/>
    <property type="project" value="UniProtKB-SubCell"/>
</dbReference>
<comment type="similarity">
    <text evidence="1 6">Belongs to the DTD family.</text>
</comment>
<dbReference type="PANTHER" id="PTHR10472:SF5">
    <property type="entry name" value="D-AMINOACYL-TRNA DEACYLASE 1"/>
    <property type="match status" value="1"/>
</dbReference>
<dbReference type="GO" id="GO:0000049">
    <property type="term" value="F:tRNA binding"/>
    <property type="evidence" value="ECO:0007669"/>
    <property type="project" value="UniProtKB-KW"/>
</dbReference>
<dbReference type="OrthoDB" id="275783at2759"/>
<keyword evidence="6" id="KW-0820">tRNA-binding</keyword>
<organism evidence="7 8">
    <name type="scientific">Beauveria bassiana D1-5</name>
    <dbReference type="NCBI Taxonomy" id="1245745"/>
    <lineage>
        <taxon>Eukaryota</taxon>
        <taxon>Fungi</taxon>
        <taxon>Dikarya</taxon>
        <taxon>Ascomycota</taxon>
        <taxon>Pezizomycotina</taxon>
        <taxon>Sordariomycetes</taxon>
        <taxon>Hypocreomycetidae</taxon>
        <taxon>Hypocreales</taxon>
        <taxon>Cordycipitaceae</taxon>
        <taxon>Beauveria</taxon>
    </lineage>
</organism>
<dbReference type="eggNOG" id="KOG3323">
    <property type="taxonomic scope" value="Eukaryota"/>
</dbReference>
<evidence type="ECO:0000313" key="8">
    <source>
        <dbReference type="Proteomes" id="UP000030106"/>
    </source>
</evidence>
<keyword evidence="6" id="KW-0378">Hydrolase</keyword>
<dbReference type="SUPFAM" id="SSF69500">
    <property type="entry name" value="DTD-like"/>
    <property type="match status" value="1"/>
</dbReference>
<dbReference type="GO" id="GO:0106026">
    <property type="term" value="F:Gly-tRNA(Ala) deacylase activity"/>
    <property type="evidence" value="ECO:0007669"/>
    <property type="project" value="RHEA"/>
</dbReference>
<dbReference type="NCBIfam" id="TIGR00256">
    <property type="entry name" value="D-aminoacyl-tRNA deacylase"/>
    <property type="match status" value="1"/>
</dbReference>
<dbReference type="GO" id="GO:0051500">
    <property type="term" value="F:D-tyrosyl-tRNA(Tyr) deacylase activity"/>
    <property type="evidence" value="ECO:0007669"/>
    <property type="project" value="TreeGrafter"/>
</dbReference>
<keyword evidence="6" id="KW-0963">Cytoplasm</keyword>
<name>A0A0A2VUP9_BEABA</name>
<dbReference type="STRING" id="1245745.A0A0A2VUP9"/>
<evidence type="ECO:0000256" key="2">
    <source>
        <dbReference type="ARBA" id="ARBA00013056"/>
    </source>
</evidence>
<evidence type="ECO:0000256" key="6">
    <source>
        <dbReference type="RuleBase" id="RU003470"/>
    </source>
</evidence>
<dbReference type="InterPro" id="IPR003732">
    <property type="entry name" value="Daa-tRNA_deacyls_DTD"/>
</dbReference>
<dbReference type="Proteomes" id="UP000030106">
    <property type="component" value="Unassembled WGS sequence"/>
</dbReference>
<comment type="catalytic activity">
    <reaction evidence="4">
        <text>glycyl-tRNA(Ala) + H2O = tRNA(Ala) + glycine + H(+)</text>
        <dbReference type="Rhea" id="RHEA:53744"/>
        <dbReference type="Rhea" id="RHEA-COMP:9657"/>
        <dbReference type="Rhea" id="RHEA-COMP:13640"/>
        <dbReference type="ChEBI" id="CHEBI:15377"/>
        <dbReference type="ChEBI" id="CHEBI:15378"/>
        <dbReference type="ChEBI" id="CHEBI:57305"/>
        <dbReference type="ChEBI" id="CHEBI:78442"/>
        <dbReference type="ChEBI" id="CHEBI:78522"/>
        <dbReference type="EC" id="3.1.1.96"/>
    </reaction>
</comment>
<dbReference type="Pfam" id="PF02580">
    <property type="entry name" value="Tyr_Deacylase"/>
    <property type="match status" value="1"/>
</dbReference>
<evidence type="ECO:0000256" key="4">
    <source>
        <dbReference type="ARBA" id="ARBA00047676"/>
    </source>
</evidence>
<gene>
    <name evidence="7" type="ORF">BBAD15_g4755</name>
</gene>
<protein>
    <recommendedName>
        <fullName evidence="3 6">D-aminoacyl-tRNA deacylase</fullName>
        <ecNumber evidence="2 6">3.1.1.96</ecNumber>
    </recommendedName>
</protein>
<dbReference type="FunFam" id="3.50.80.10:FF:000001">
    <property type="entry name" value="D-aminoacyl-tRNA deacylase"/>
    <property type="match status" value="1"/>
</dbReference>
<dbReference type="Gene3D" id="3.50.80.10">
    <property type="entry name" value="D-tyrosyl-tRNA(Tyr) deacylase"/>
    <property type="match status" value="1"/>
</dbReference>
<dbReference type="AlphaFoldDB" id="A0A0A2VUP9"/>